<accession>A0A1N7BS53</accession>
<proteinExistence type="predicted"/>
<dbReference type="AlphaFoldDB" id="A0A1N7BS53"/>
<organism evidence="1 2">
    <name type="scientific">Domibacillus enclensis</name>
    <dbReference type="NCBI Taxonomy" id="1017273"/>
    <lineage>
        <taxon>Bacteria</taxon>
        <taxon>Bacillati</taxon>
        <taxon>Bacillota</taxon>
        <taxon>Bacilli</taxon>
        <taxon>Bacillales</taxon>
        <taxon>Bacillaceae</taxon>
        <taxon>Domibacillus</taxon>
    </lineage>
</organism>
<name>A0A1N7BS53_9BACI</name>
<gene>
    <name evidence="1" type="ORF">SAMN05443094_11049</name>
</gene>
<dbReference type="Proteomes" id="UP000186385">
    <property type="component" value="Unassembled WGS sequence"/>
</dbReference>
<dbReference type="EMBL" id="FTLX01000010">
    <property type="protein sequence ID" value="SIR54191.1"/>
    <property type="molecule type" value="Genomic_DNA"/>
</dbReference>
<sequence>MKNSTPAIMQGFLYGEKGKGFTKKKEAIE</sequence>
<protein>
    <submittedName>
        <fullName evidence="1">Uncharacterized protein</fullName>
    </submittedName>
</protein>
<evidence type="ECO:0000313" key="1">
    <source>
        <dbReference type="EMBL" id="SIR54191.1"/>
    </source>
</evidence>
<evidence type="ECO:0000313" key="2">
    <source>
        <dbReference type="Proteomes" id="UP000186385"/>
    </source>
</evidence>
<reference evidence="1 2" key="1">
    <citation type="submission" date="2017-01" db="EMBL/GenBank/DDBJ databases">
        <authorList>
            <person name="Mah S.A."/>
            <person name="Swanson W.J."/>
            <person name="Moy G.W."/>
            <person name="Vacquier V.D."/>
        </authorList>
    </citation>
    <scope>NUCLEOTIDE SEQUENCE [LARGE SCALE GENOMIC DNA]</scope>
    <source>
        <strain evidence="1 2">NIO-1016</strain>
    </source>
</reference>